<feature type="transmembrane region" description="Helical" evidence="7">
    <location>
        <begin position="219"/>
        <end position="238"/>
    </location>
</feature>
<protein>
    <submittedName>
        <fullName evidence="8">DUF350 domain-containing protein</fullName>
    </submittedName>
</protein>
<reference evidence="8 9" key="1">
    <citation type="journal article" date="2022" name="Mar. Drugs">
        <title>Bioassay-Guided Fractionation Leads to the Detection of Cholic Acid Generated by the Rare Thalassomonas sp.</title>
        <authorList>
            <person name="Pheiffer F."/>
            <person name="Schneider Y.K."/>
            <person name="Hansen E.H."/>
            <person name="Andersen J.H."/>
            <person name="Isaksson J."/>
            <person name="Busche T."/>
            <person name="R C."/>
            <person name="Kalinowski J."/>
            <person name="Zyl L.V."/>
            <person name="Trindade M."/>
        </authorList>
    </citation>
    <scope>NUCLEOTIDE SEQUENCE [LARGE SCALE GENOMIC DNA]</scope>
    <source>
        <strain evidence="8 9">A5K-61T</strain>
    </source>
</reference>
<keyword evidence="5 7" id="KW-1133">Transmembrane helix</keyword>
<proteinExistence type="inferred from homology"/>
<organism evidence="8 9">
    <name type="scientific">Thalassomonas haliotis</name>
    <dbReference type="NCBI Taxonomy" id="485448"/>
    <lineage>
        <taxon>Bacteria</taxon>
        <taxon>Pseudomonadati</taxon>
        <taxon>Pseudomonadota</taxon>
        <taxon>Gammaproteobacteria</taxon>
        <taxon>Alteromonadales</taxon>
        <taxon>Colwelliaceae</taxon>
        <taxon>Thalassomonas</taxon>
    </lineage>
</organism>
<keyword evidence="3" id="KW-1003">Cell membrane</keyword>
<name>A0ABY7VEJ5_9GAMM</name>
<keyword evidence="4 7" id="KW-0812">Transmembrane</keyword>
<evidence type="ECO:0000313" key="8">
    <source>
        <dbReference type="EMBL" id="WDE11986.1"/>
    </source>
</evidence>
<evidence type="ECO:0000256" key="7">
    <source>
        <dbReference type="SAM" id="Phobius"/>
    </source>
</evidence>
<comment type="subcellular location">
    <subcellularLocation>
        <location evidence="1">Cell membrane</location>
        <topology evidence="1">Multi-pass membrane protein</topology>
    </subcellularLocation>
</comment>
<keyword evidence="6 7" id="KW-0472">Membrane</keyword>
<dbReference type="Proteomes" id="UP001215231">
    <property type="component" value="Chromosome"/>
</dbReference>
<evidence type="ECO:0000256" key="1">
    <source>
        <dbReference type="ARBA" id="ARBA00004651"/>
    </source>
</evidence>
<evidence type="ECO:0000313" key="9">
    <source>
        <dbReference type="Proteomes" id="UP001215231"/>
    </source>
</evidence>
<comment type="similarity">
    <text evidence="2">Belongs to the UPF0719 family.</text>
</comment>
<evidence type="ECO:0000256" key="3">
    <source>
        <dbReference type="ARBA" id="ARBA00022475"/>
    </source>
</evidence>
<feature type="transmembrane region" description="Helical" evidence="7">
    <location>
        <begin position="46"/>
        <end position="72"/>
    </location>
</feature>
<dbReference type="InterPro" id="IPR007140">
    <property type="entry name" value="DUF350"/>
</dbReference>
<dbReference type="EMBL" id="CP059693">
    <property type="protein sequence ID" value="WDE11986.1"/>
    <property type="molecule type" value="Genomic_DNA"/>
</dbReference>
<dbReference type="PANTHER" id="PTHR40043:SF1">
    <property type="entry name" value="UPF0719 INNER MEMBRANE PROTEIN YJFL"/>
    <property type="match status" value="1"/>
</dbReference>
<accession>A0ABY7VEJ5</accession>
<dbReference type="RefSeq" id="WP_274052213.1">
    <property type="nucleotide sequence ID" value="NZ_CP059693.1"/>
</dbReference>
<feature type="transmembrane region" description="Helical" evidence="7">
    <location>
        <begin position="147"/>
        <end position="164"/>
    </location>
</feature>
<sequence>MAISILSYLSNLAFVGVFLIVIFASKWLHSLSTPYNTFSEIIDKKNLALGISIMGFITANTIIYSAVLIALGQGLQENLLDICQYTGLGMLLLLVSRQVNDKILLPSCCSHRQLIGKQSLSVGLAQASCYITSGLIIGGALMRNGDLWSALVFYLLGQVSLVLFSKVYDLFTNFCLVQELEKNNIAAATSFSATVIALGIILLHALGGDFVSWQSSLSLFALDALTAFIILPVVRILVDKLLIPSVNIDYAIKKEHNVAVALLEGAVAISVALVIFFAL</sequence>
<evidence type="ECO:0000256" key="5">
    <source>
        <dbReference type="ARBA" id="ARBA00022989"/>
    </source>
</evidence>
<feature type="transmembrane region" description="Helical" evidence="7">
    <location>
        <begin position="6"/>
        <end position="25"/>
    </location>
</feature>
<gene>
    <name evidence="8" type="ORF">H3N35_00390</name>
</gene>
<evidence type="ECO:0000256" key="4">
    <source>
        <dbReference type="ARBA" id="ARBA00022692"/>
    </source>
</evidence>
<dbReference type="PANTHER" id="PTHR40043">
    <property type="entry name" value="UPF0719 INNER MEMBRANE PROTEIN YJFL"/>
    <property type="match status" value="1"/>
</dbReference>
<keyword evidence="9" id="KW-1185">Reference proteome</keyword>
<feature type="transmembrane region" description="Helical" evidence="7">
    <location>
        <begin position="258"/>
        <end position="278"/>
    </location>
</feature>
<evidence type="ECO:0000256" key="2">
    <source>
        <dbReference type="ARBA" id="ARBA00005779"/>
    </source>
</evidence>
<feature type="transmembrane region" description="Helical" evidence="7">
    <location>
        <begin position="120"/>
        <end position="141"/>
    </location>
</feature>
<evidence type="ECO:0000256" key="6">
    <source>
        <dbReference type="ARBA" id="ARBA00023136"/>
    </source>
</evidence>
<feature type="transmembrane region" description="Helical" evidence="7">
    <location>
        <begin position="185"/>
        <end position="207"/>
    </location>
</feature>
<dbReference type="Pfam" id="PF03994">
    <property type="entry name" value="DUF350"/>
    <property type="match status" value="2"/>
</dbReference>